<feature type="domain" description="Protein kinase" evidence="12">
    <location>
        <begin position="42"/>
        <end position="304"/>
    </location>
</feature>
<dbReference type="PANTHER" id="PTHR24353:SF153">
    <property type="entry name" value="CAMP-DEPENDENT PROTEIN KINASE CATALYTIC SUBUNIT 1"/>
    <property type="match status" value="1"/>
</dbReference>
<evidence type="ECO:0000256" key="4">
    <source>
        <dbReference type="ARBA" id="ARBA00022679"/>
    </source>
</evidence>
<evidence type="ECO:0000256" key="6">
    <source>
        <dbReference type="ARBA" id="ARBA00022777"/>
    </source>
</evidence>
<dbReference type="FunFam" id="1.10.510.10:FF:000048">
    <property type="entry name" value="Protein kinase C"/>
    <property type="match status" value="1"/>
</dbReference>
<evidence type="ECO:0000256" key="1">
    <source>
        <dbReference type="ARBA" id="ARBA00012444"/>
    </source>
</evidence>
<dbReference type="Pfam" id="PF00069">
    <property type="entry name" value="Pkinase"/>
    <property type="match status" value="1"/>
</dbReference>
<evidence type="ECO:0000256" key="9">
    <source>
        <dbReference type="ARBA" id="ARBA00047454"/>
    </source>
</evidence>
<dbReference type="Gene3D" id="3.30.200.20">
    <property type="entry name" value="Phosphorylase Kinase, domain 1"/>
    <property type="match status" value="1"/>
</dbReference>
<dbReference type="PANTHER" id="PTHR24353">
    <property type="entry name" value="CYCLIC NUCLEOTIDE-DEPENDENT PROTEIN KINASE"/>
    <property type="match status" value="1"/>
</dbReference>
<keyword evidence="15" id="KW-1185">Reference proteome</keyword>
<dbReference type="PROSITE" id="PS00107">
    <property type="entry name" value="PROTEIN_KINASE_ATP"/>
    <property type="match status" value="1"/>
</dbReference>
<evidence type="ECO:0000256" key="11">
    <source>
        <dbReference type="RuleBase" id="RU000304"/>
    </source>
</evidence>
<keyword evidence="7 10" id="KW-0067">ATP-binding</keyword>
<dbReference type="FunFam" id="3.30.200.20:FF:000005">
    <property type="entry name" value="cAMP-dependent protein kinase catalytic subunit"/>
    <property type="match status" value="1"/>
</dbReference>
<protein>
    <recommendedName>
        <fullName evidence="1">cAMP-dependent protein kinase</fullName>
        <ecNumber evidence="1">2.7.11.11</ecNumber>
    </recommendedName>
</protein>
<proteinExistence type="inferred from homology"/>
<dbReference type="STRING" id="1314674.A0A0D7B581"/>
<feature type="binding site" evidence="10">
    <location>
        <position position="71"/>
    </location>
    <ligand>
        <name>ATP</name>
        <dbReference type="ChEBI" id="CHEBI:30616"/>
    </ligand>
</feature>
<dbReference type="Proteomes" id="UP000054007">
    <property type="component" value="Unassembled WGS sequence"/>
</dbReference>
<dbReference type="OrthoDB" id="63267at2759"/>
<dbReference type="SMART" id="SM00220">
    <property type="entry name" value="S_TKc"/>
    <property type="match status" value="1"/>
</dbReference>
<dbReference type="PROSITE" id="PS50011">
    <property type="entry name" value="PROTEIN_KINASE_DOM"/>
    <property type="match status" value="1"/>
</dbReference>
<comment type="similarity">
    <text evidence="11">Belongs to the protein kinase superfamily.</text>
</comment>
<dbReference type="GO" id="GO:0004691">
    <property type="term" value="F:cAMP-dependent protein kinase activity"/>
    <property type="evidence" value="ECO:0007669"/>
    <property type="project" value="UniProtKB-EC"/>
</dbReference>
<feature type="domain" description="AGC-kinase C-terminal" evidence="13">
    <location>
        <begin position="305"/>
        <end position="362"/>
    </location>
</feature>
<organism evidence="14 15">
    <name type="scientific">Cylindrobasidium torrendii FP15055 ss-10</name>
    <dbReference type="NCBI Taxonomy" id="1314674"/>
    <lineage>
        <taxon>Eukaryota</taxon>
        <taxon>Fungi</taxon>
        <taxon>Dikarya</taxon>
        <taxon>Basidiomycota</taxon>
        <taxon>Agaricomycotina</taxon>
        <taxon>Agaricomycetes</taxon>
        <taxon>Agaricomycetidae</taxon>
        <taxon>Agaricales</taxon>
        <taxon>Marasmiineae</taxon>
        <taxon>Physalacriaceae</taxon>
        <taxon>Cylindrobasidium</taxon>
    </lineage>
</organism>
<keyword evidence="2 11" id="KW-0723">Serine/threonine-protein kinase</keyword>
<dbReference type="AlphaFoldDB" id="A0A0D7B581"/>
<evidence type="ECO:0000256" key="7">
    <source>
        <dbReference type="ARBA" id="ARBA00022840"/>
    </source>
</evidence>
<dbReference type="GO" id="GO:0005634">
    <property type="term" value="C:nucleus"/>
    <property type="evidence" value="ECO:0007669"/>
    <property type="project" value="TreeGrafter"/>
</dbReference>
<name>A0A0D7B581_9AGAR</name>
<dbReference type="Gene3D" id="1.10.510.10">
    <property type="entry name" value="Transferase(Phosphotransferase) domain 1"/>
    <property type="match status" value="1"/>
</dbReference>
<evidence type="ECO:0000256" key="10">
    <source>
        <dbReference type="PROSITE-ProRule" id="PRU10141"/>
    </source>
</evidence>
<keyword evidence="4" id="KW-0808">Transferase</keyword>
<keyword evidence="5 10" id="KW-0547">Nucleotide-binding</keyword>
<sequence length="362" mass="41781">MSSRQFGSTSSQQFGSSAALDHIAHLSLTQQREKPGYRLADFWIQRTLGTGSFGRVHLVQSKHNLRFYAMKVLNKEKVVRMSQVEHTRNEARLLGLVESDFIIKLWGSFQDTQHLFMIMDFVAGGELFSLLRRSAGGVFPAHTCKFYSAEVYLALEYLHSHGIIYRDLKPENILLNHDGHIKLADFGFAKKCDTTFTMCGTPDYIAPELIAKTRYNKSVDWYALGVLIYEMLAGMPPYHDPRDHHQNPVVLYEKIRMGPDYIHWSSYIDPIARNLIRQLMESDPSKRLGNMQGGPQDIMQHYFYYDVNWEELRRKRTQPPYMPSIHGEGDASAFERYPEDATYGMVTDDLYGDSFPEFNFGF</sequence>
<evidence type="ECO:0000256" key="3">
    <source>
        <dbReference type="ARBA" id="ARBA00022553"/>
    </source>
</evidence>
<dbReference type="InterPro" id="IPR000719">
    <property type="entry name" value="Prot_kinase_dom"/>
</dbReference>
<dbReference type="GO" id="GO:0005829">
    <property type="term" value="C:cytosol"/>
    <property type="evidence" value="ECO:0007669"/>
    <property type="project" value="TreeGrafter"/>
</dbReference>
<dbReference type="GO" id="GO:0005524">
    <property type="term" value="F:ATP binding"/>
    <property type="evidence" value="ECO:0007669"/>
    <property type="project" value="UniProtKB-UniRule"/>
</dbReference>
<dbReference type="SUPFAM" id="SSF56112">
    <property type="entry name" value="Protein kinase-like (PK-like)"/>
    <property type="match status" value="1"/>
</dbReference>
<dbReference type="PROSITE" id="PS00108">
    <property type="entry name" value="PROTEIN_KINASE_ST"/>
    <property type="match status" value="1"/>
</dbReference>
<evidence type="ECO:0000256" key="5">
    <source>
        <dbReference type="ARBA" id="ARBA00022741"/>
    </source>
</evidence>
<comment type="catalytic activity">
    <reaction evidence="9">
        <text>L-seryl-[protein] + ATP = O-phospho-L-seryl-[protein] + ADP + H(+)</text>
        <dbReference type="Rhea" id="RHEA:17989"/>
        <dbReference type="Rhea" id="RHEA-COMP:9863"/>
        <dbReference type="Rhea" id="RHEA-COMP:11604"/>
        <dbReference type="ChEBI" id="CHEBI:15378"/>
        <dbReference type="ChEBI" id="CHEBI:29999"/>
        <dbReference type="ChEBI" id="CHEBI:30616"/>
        <dbReference type="ChEBI" id="CHEBI:83421"/>
        <dbReference type="ChEBI" id="CHEBI:456216"/>
        <dbReference type="EC" id="2.7.11.11"/>
    </reaction>
</comment>
<dbReference type="InterPro" id="IPR000961">
    <property type="entry name" value="AGC-kinase_C"/>
</dbReference>
<dbReference type="EC" id="2.7.11.11" evidence="1"/>
<evidence type="ECO:0000259" key="13">
    <source>
        <dbReference type="PROSITE" id="PS51285"/>
    </source>
</evidence>
<reference evidence="14 15" key="1">
    <citation type="journal article" date="2015" name="Fungal Genet. Biol.">
        <title>Evolution of novel wood decay mechanisms in Agaricales revealed by the genome sequences of Fistulina hepatica and Cylindrobasidium torrendii.</title>
        <authorList>
            <person name="Floudas D."/>
            <person name="Held B.W."/>
            <person name="Riley R."/>
            <person name="Nagy L.G."/>
            <person name="Koehler G."/>
            <person name="Ransdell A.S."/>
            <person name="Younus H."/>
            <person name="Chow J."/>
            <person name="Chiniquy J."/>
            <person name="Lipzen A."/>
            <person name="Tritt A."/>
            <person name="Sun H."/>
            <person name="Haridas S."/>
            <person name="LaButti K."/>
            <person name="Ohm R.A."/>
            <person name="Kues U."/>
            <person name="Blanchette R.A."/>
            <person name="Grigoriev I.V."/>
            <person name="Minto R.E."/>
            <person name="Hibbett D.S."/>
        </authorList>
    </citation>
    <scope>NUCLEOTIDE SEQUENCE [LARGE SCALE GENOMIC DNA]</scope>
    <source>
        <strain evidence="14 15">FP15055 ss-10</strain>
    </source>
</reference>
<comment type="catalytic activity">
    <reaction evidence="8">
        <text>L-threonyl-[protein] + ATP = O-phospho-L-threonyl-[protein] + ADP + H(+)</text>
        <dbReference type="Rhea" id="RHEA:46608"/>
        <dbReference type="Rhea" id="RHEA-COMP:11060"/>
        <dbReference type="Rhea" id="RHEA-COMP:11605"/>
        <dbReference type="ChEBI" id="CHEBI:15378"/>
        <dbReference type="ChEBI" id="CHEBI:30013"/>
        <dbReference type="ChEBI" id="CHEBI:30616"/>
        <dbReference type="ChEBI" id="CHEBI:61977"/>
        <dbReference type="ChEBI" id="CHEBI:456216"/>
        <dbReference type="EC" id="2.7.11.11"/>
    </reaction>
</comment>
<dbReference type="EMBL" id="KN880594">
    <property type="protein sequence ID" value="KIY65339.1"/>
    <property type="molecule type" value="Genomic_DNA"/>
</dbReference>
<evidence type="ECO:0000256" key="8">
    <source>
        <dbReference type="ARBA" id="ARBA00047292"/>
    </source>
</evidence>
<dbReference type="SMART" id="SM00133">
    <property type="entry name" value="S_TK_X"/>
    <property type="match status" value="1"/>
</dbReference>
<dbReference type="InterPro" id="IPR017441">
    <property type="entry name" value="Protein_kinase_ATP_BS"/>
</dbReference>
<dbReference type="InterPro" id="IPR008271">
    <property type="entry name" value="Ser/Thr_kinase_AS"/>
</dbReference>
<evidence type="ECO:0000313" key="14">
    <source>
        <dbReference type="EMBL" id="KIY65339.1"/>
    </source>
</evidence>
<keyword evidence="3" id="KW-0597">Phosphoprotein</keyword>
<gene>
    <name evidence="14" type="ORF">CYLTODRAFT_356985</name>
</gene>
<evidence type="ECO:0000313" key="15">
    <source>
        <dbReference type="Proteomes" id="UP000054007"/>
    </source>
</evidence>
<dbReference type="InterPro" id="IPR011009">
    <property type="entry name" value="Kinase-like_dom_sf"/>
</dbReference>
<evidence type="ECO:0000259" key="12">
    <source>
        <dbReference type="PROSITE" id="PS50011"/>
    </source>
</evidence>
<evidence type="ECO:0000256" key="2">
    <source>
        <dbReference type="ARBA" id="ARBA00022527"/>
    </source>
</evidence>
<dbReference type="PROSITE" id="PS51285">
    <property type="entry name" value="AGC_KINASE_CTER"/>
    <property type="match status" value="1"/>
</dbReference>
<dbReference type="GO" id="GO:0005952">
    <property type="term" value="C:cAMP-dependent protein kinase complex"/>
    <property type="evidence" value="ECO:0007669"/>
    <property type="project" value="TreeGrafter"/>
</dbReference>
<accession>A0A0D7B581</accession>
<keyword evidence="6 14" id="KW-0418">Kinase</keyword>